<accession>A0ACD3B8Q2</accession>
<dbReference type="EMBL" id="ML208276">
    <property type="protein sequence ID" value="TFK73372.1"/>
    <property type="molecule type" value="Genomic_DNA"/>
</dbReference>
<reference evidence="1 2" key="1">
    <citation type="journal article" date="2019" name="Nat. Ecol. Evol.">
        <title>Megaphylogeny resolves global patterns of mushroom evolution.</title>
        <authorList>
            <person name="Varga T."/>
            <person name="Krizsan K."/>
            <person name="Foldi C."/>
            <person name="Dima B."/>
            <person name="Sanchez-Garcia M."/>
            <person name="Sanchez-Ramirez S."/>
            <person name="Szollosi G.J."/>
            <person name="Szarkandi J.G."/>
            <person name="Papp V."/>
            <person name="Albert L."/>
            <person name="Andreopoulos W."/>
            <person name="Angelini C."/>
            <person name="Antonin V."/>
            <person name="Barry K.W."/>
            <person name="Bougher N.L."/>
            <person name="Buchanan P."/>
            <person name="Buyck B."/>
            <person name="Bense V."/>
            <person name="Catcheside P."/>
            <person name="Chovatia M."/>
            <person name="Cooper J."/>
            <person name="Damon W."/>
            <person name="Desjardin D."/>
            <person name="Finy P."/>
            <person name="Geml J."/>
            <person name="Haridas S."/>
            <person name="Hughes K."/>
            <person name="Justo A."/>
            <person name="Karasinski D."/>
            <person name="Kautmanova I."/>
            <person name="Kiss B."/>
            <person name="Kocsube S."/>
            <person name="Kotiranta H."/>
            <person name="LaButti K.M."/>
            <person name="Lechner B.E."/>
            <person name="Liimatainen K."/>
            <person name="Lipzen A."/>
            <person name="Lukacs Z."/>
            <person name="Mihaltcheva S."/>
            <person name="Morgado L.N."/>
            <person name="Niskanen T."/>
            <person name="Noordeloos M.E."/>
            <person name="Ohm R.A."/>
            <person name="Ortiz-Santana B."/>
            <person name="Ovrebo C."/>
            <person name="Racz N."/>
            <person name="Riley R."/>
            <person name="Savchenko A."/>
            <person name="Shiryaev A."/>
            <person name="Soop K."/>
            <person name="Spirin V."/>
            <person name="Szebenyi C."/>
            <person name="Tomsovsky M."/>
            <person name="Tulloss R.E."/>
            <person name="Uehling J."/>
            <person name="Grigoriev I.V."/>
            <person name="Vagvolgyi C."/>
            <person name="Papp T."/>
            <person name="Martin F.M."/>
            <person name="Miettinen O."/>
            <person name="Hibbett D.S."/>
            <person name="Nagy L.G."/>
        </authorList>
    </citation>
    <scope>NUCLEOTIDE SEQUENCE [LARGE SCALE GENOMIC DNA]</scope>
    <source>
        <strain evidence="1 2">NL-1719</strain>
    </source>
</reference>
<protein>
    <submittedName>
        <fullName evidence="1">Uncharacterized protein</fullName>
    </submittedName>
</protein>
<evidence type="ECO:0000313" key="2">
    <source>
        <dbReference type="Proteomes" id="UP000308600"/>
    </source>
</evidence>
<sequence>MFPYAHPFDSWREDATQGQAPSVFGALPYPSGFPTSDYFTYQFTEFQPDIFNCTVVGPQLQICYKVLTDEHNPGYTVLKDDKDKNTALIEWQTRPLVEIRSVLPKRPVGDWLPLSAAKISRTMELKGTTYTWAPQDKSVNLYSGSHATIACLAKIFRGQNQLTLEITPNVLELDILEGVVVSTLLIQCGRNID</sequence>
<name>A0ACD3B8Q2_9AGAR</name>
<evidence type="ECO:0000313" key="1">
    <source>
        <dbReference type="EMBL" id="TFK73372.1"/>
    </source>
</evidence>
<keyword evidence="2" id="KW-1185">Reference proteome</keyword>
<organism evidence="1 2">
    <name type="scientific">Pluteus cervinus</name>
    <dbReference type="NCBI Taxonomy" id="181527"/>
    <lineage>
        <taxon>Eukaryota</taxon>
        <taxon>Fungi</taxon>
        <taxon>Dikarya</taxon>
        <taxon>Basidiomycota</taxon>
        <taxon>Agaricomycotina</taxon>
        <taxon>Agaricomycetes</taxon>
        <taxon>Agaricomycetidae</taxon>
        <taxon>Agaricales</taxon>
        <taxon>Pluteineae</taxon>
        <taxon>Pluteaceae</taxon>
        <taxon>Pluteus</taxon>
    </lineage>
</organism>
<dbReference type="Proteomes" id="UP000308600">
    <property type="component" value="Unassembled WGS sequence"/>
</dbReference>
<gene>
    <name evidence="1" type="ORF">BDN72DRAFT_869127</name>
</gene>
<proteinExistence type="predicted"/>